<evidence type="ECO:0000313" key="2">
    <source>
        <dbReference type="Proteomes" id="UP000494329"/>
    </source>
</evidence>
<accession>A0A6J5DQS4</accession>
<dbReference type="EMBL" id="CADIKF010000016">
    <property type="protein sequence ID" value="CAB3756243.1"/>
    <property type="molecule type" value="Genomic_DNA"/>
</dbReference>
<name>A0A6J5DQS4_9BURK</name>
<proteinExistence type="predicted"/>
<sequence>MPIENPHQGYAICVDLDPAQGVKLNLMSSACGLHRVVLVRLPLLSEMERSH</sequence>
<dbReference type="AlphaFoldDB" id="A0A6J5DQS4"/>
<dbReference type="Proteomes" id="UP000494329">
    <property type="component" value="Unassembled WGS sequence"/>
</dbReference>
<keyword evidence="2" id="KW-1185">Reference proteome</keyword>
<organism evidence="1 2">
    <name type="scientific">Paraburkholderia solisilvae</name>
    <dbReference type="NCBI Taxonomy" id="624376"/>
    <lineage>
        <taxon>Bacteria</taxon>
        <taxon>Pseudomonadati</taxon>
        <taxon>Pseudomonadota</taxon>
        <taxon>Betaproteobacteria</taxon>
        <taxon>Burkholderiales</taxon>
        <taxon>Burkholderiaceae</taxon>
        <taxon>Paraburkholderia</taxon>
    </lineage>
</organism>
<evidence type="ECO:0000313" key="1">
    <source>
        <dbReference type="EMBL" id="CAB3756243.1"/>
    </source>
</evidence>
<reference evidence="1 2" key="1">
    <citation type="submission" date="2020-04" db="EMBL/GenBank/DDBJ databases">
        <authorList>
            <person name="De Canck E."/>
        </authorList>
    </citation>
    <scope>NUCLEOTIDE SEQUENCE [LARGE SCALE GENOMIC DNA]</scope>
    <source>
        <strain evidence="1 2">LMG 29739</strain>
    </source>
</reference>
<protein>
    <submittedName>
        <fullName evidence="1">Uncharacterized protein</fullName>
    </submittedName>
</protein>
<gene>
    <name evidence="1" type="ORF">LMG29739_02401</name>
</gene>